<name>A0ABQ3VR07_9CHLR</name>
<evidence type="ECO:0000256" key="1">
    <source>
        <dbReference type="SAM" id="MobiDB-lite"/>
    </source>
</evidence>
<organism evidence="3 4">
    <name type="scientific">Dictyobacter formicarum</name>
    <dbReference type="NCBI Taxonomy" id="2778368"/>
    <lineage>
        <taxon>Bacteria</taxon>
        <taxon>Bacillati</taxon>
        <taxon>Chloroflexota</taxon>
        <taxon>Ktedonobacteria</taxon>
        <taxon>Ktedonobacterales</taxon>
        <taxon>Dictyobacteraceae</taxon>
        <taxon>Dictyobacter</taxon>
    </lineage>
</organism>
<proteinExistence type="predicted"/>
<accession>A0ABQ3VR07</accession>
<evidence type="ECO:0000313" key="2">
    <source>
        <dbReference type="EMBL" id="GHO88138.1"/>
    </source>
</evidence>
<dbReference type="EMBL" id="BNJJ01000022">
    <property type="protein sequence ID" value="GHO88138.1"/>
    <property type="molecule type" value="Genomic_DNA"/>
</dbReference>
<evidence type="ECO:0000313" key="4">
    <source>
        <dbReference type="Proteomes" id="UP000635565"/>
    </source>
</evidence>
<keyword evidence="4" id="KW-1185">Reference proteome</keyword>
<dbReference type="Proteomes" id="UP000635565">
    <property type="component" value="Unassembled WGS sequence"/>
</dbReference>
<sequence length="58" mass="6637">MTGSWLSRQRRELGPVTPDLPSQCRQRSTGPRIYYRDARSRVTMLWLGAQRDTAAASQ</sequence>
<evidence type="ECO:0000313" key="3">
    <source>
        <dbReference type="EMBL" id="GHO88258.1"/>
    </source>
</evidence>
<comment type="caution">
    <text evidence="3">The sequence shown here is derived from an EMBL/GenBank/DDBJ whole genome shotgun (WGS) entry which is preliminary data.</text>
</comment>
<reference evidence="3 4" key="1">
    <citation type="journal article" date="2021" name="Int. J. Syst. Evol. Microbiol.">
        <title>Reticulibacter mediterranei gen. nov., sp. nov., within the new family Reticulibacteraceae fam. nov., and Ktedonospora formicarum gen. nov., sp. nov., Ktedonobacter robiniae sp. nov., Dictyobacter formicarum sp. nov. and Dictyobacter arantiisoli sp. nov., belonging to the class Ktedonobacteria.</title>
        <authorList>
            <person name="Yabe S."/>
            <person name="Zheng Y."/>
            <person name="Wang C.M."/>
            <person name="Sakai Y."/>
            <person name="Abe K."/>
            <person name="Yokota A."/>
            <person name="Donadio S."/>
            <person name="Cavaletti L."/>
            <person name="Monciardini P."/>
        </authorList>
    </citation>
    <scope>NUCLEOTIDE SEQUENCE [LARGE SCALE GENOMIC DNA]</scope>
    <source>
        <strain evidence="3 4">SOSP1-9</strain>
    </source>
</reference>
<dbReference type="EMBL" id="BNJJ01000022">
    <property type="protein sequence ID" value="GHO88258.1"/>
    <property type="molecule type" value="Genomic_DNA"/>
</dbReference>
<gene>
    <name evidence="2" type="ORF">KSZ_61440</name>
    <name evidence="3" type="ORF">KSZ_62640</name>
</gene>
<feature type="region of interest" description="Disordered" evidence="1">
    <location>
        <begin position="1"/>
        <end position="30"/>
    </location>
</feature>
<protein>
    <submittedName>
        <fullName evidence="3">Uncharacterized protein</fullName>
    </submittedName>
</protein>